<dbReference type="CDD" id="cd06464">
    <property type="entry name" value="ACD_sHsps-like"/>
    <property type="match status" value="1"/>
</dbReference>
<dbReference type="InParanoid" id="A0A1Q6DUA1"/>
<protein>
    <submittedName>
        <fullName evidence="4">Molecular chaperone HSP20 family, IbpA</fullName>
    </submittedName>
</protein>
<keyword evidence="5" id="KW-1185">Reference proteome</keyword>
<reference evidence="4" key="1">
    <citation type="submission" date="2016-12" db="EMBL/GenBank/DDBJ databases">
        <title>Discovery of methanogenic haloarchaea.</title>
        <authorList>
            <person name="Sorokin D.Y."/>
            <person name="Makarova K.S."/>
            <person name="Abbas B."/>
            <person name="Ferrer M."/>
            <person name="Golyshin P.N."/>
        </authorList>
    </citation>
    <scope>NUCLEOTIDE SEQUENCE [LARGE SCALE GENOMIC DNA]</scope>
    <source>
        <strain evidence="4">HMET1</strain>
    </source>
</reference>
<dbReference type="Gene3D" id="2.60.40.790">
    <property type="match status" value="1"/>
</dbReference>
<feature type="domain" description="SHSP" evidence="3">
    <location>
        <begin position="36"/>
        <end position="142"/>
    </location>
</feature>
<dbReference type="STRING" id="1903181.BTN85_0413"/>
<evidence type="ECO:0000313" key="4">
    <source>
        <dbReference type="EMBL" id="OKY77936.1"/>
    </source>
</evidence>
<gene>
    <name evidence="4" type="ORF">BTN85_0413</name>
</gene>
<sequence length="142" mass="16239">MKKKLIKELIKTEALEKLISELSEKGNFEVLGWLSRMLQNLMMPFVDIFEKNGYIHVVADLPGFKAEDIDIIAKEDEKKIIISGNRQKETFDLIEDGRATEFERTIHLPAKIDGKGTAELEEGILEIKLNKKSSHESQIEVK</sequence>
<comment type="similarity">
    <text evidence="1 2">Belongs to the small heat shock protein (HSP20) family.</text>
</comment>
<dbReference type="PROSITE" id="PS01031">
    <property type="entry name" value="SHSP"/>
    <property type="match status" value="1"/>
</dbReference>
<organism evidence="4 5">
    <name type="scientific">Methanohalarchaeum thermophilum</name>
    <dbReference type="NCBI Taxonomy" id="1903181"/>
    <lineage>
        <taxon>Archaea</taxon>
        <taxon>Methanobacteriati</taxon>
        <taxon>Methanobacteriota</taxon>
        <taxon>Methanonatronarchaeia</taxon>
        <taxon>Methanonatronarchaeales</taxon>
        <taxon>Methanonatronarchaeaceae</taxon>
        <taxon>Candidatus Methanohalarchaeum</taxon>
    </lineage>
</organism>
<proteinExistence type="inferred from homology"/>
<dbReference type="Proteomes" id="UP000185744">
    <property type="component" value="Unassembled WGS sequence"/>
</dbReference>
<dbReference type="InterPro" id="IPR002068">
    <property type="entry name" value="A-crystallin/Hsp20_dom"/>
</dbReference>
<dbReference type="AlphaFoldDB" id="A0A1Q6DUA1"/>
<evidence type="ECO:0000313" key="5">
    <source>
        <dbReference type="Proteomes" id="UP000185744"/>
    </source>
</evidence>
<evidence type="ECO:0000256" key="1">
    <source>
        <dbReference type="PROSITE-ProRule" id="PRU00285"/>
    </source>
</evidence>
<name>A0A1Q6DUA1_METT1</name>
<evidence type="ECO:0000256" key="2">
    <source>
        <dbReference type="RuleBase" id="RU003616"/>
    </source>
</evidence>
<evidence type="ECO:0000259" key="3">
    <source>
        <dbReference type="PROSITE" id="PS01031"/>
    </source>
</evidence>
<comment type="caution">
    <text evidence="4">The sequence shown here is derived from an EMBL/GenBank/DDBJ whole genome shotgun (WGS) entry which is preliminary data.</text>
</comment>
<accession>A0A1Q6DUA1</accession>
<dbReference type="EMBL" id="MSDW01000001">
    <property type="protein sequence ID" value="OKY77936.1"/>
    <property type="molecule type" value="Genomic_DNA"/>
</dbReference>
<dbReference type="SUPFAM" id="SSF49764">
    <property type="entry name" value="HSP20-like chaperones"/>
    <property type="match status" value="1"/>
</dbReference>
<dbReference type="InterPro" id="IPR008978">
    <property type="entry name" value="HSP20-like_chaperone"/>
</dbReference>
<dbReference type="Pfam" id="PF00011">
    <property type="entry name" value="HSP20"/>
    <property type="match status" value="1"/>
</dbReference>